<feature type="non-terminal residue" evidence="2">
    <location>
        <position position="1"/>
    </location>
</feature>
<feature type="transmembrane region" description="Helical" evidence="1">
    <location>
        <begin position="12"/>
        <end position="34"/>
    </location>
</feature>
<name>A0A382PS53_9ZZZZ</name>
<keyword evidence="1" id="KW-0472">Membrane</keyword>
<keyword evidence="1" id="KW-1133">Transmembrane helix</keyword>
<proteinExistence type="predicted"/>
<feature type="non-terminal residue" evidence="2">
    <location>
        <position position="79"/>
    </location>
</feature>
<reference evidence="2" key="1">
    <citation type="submission" date="2018-05" db="EMBL/GenBank/DDBJ databases">
        <authorList>
            <person name="Lanie J.A."/>
            <person name="Ng W.-L."/>
            <person name="Kazmierczak K.M."/>
            <person name="Andrzejewski T.M."/>
            <person name="Davidsen T.M."/>
            <person name="Wayne K.J."/>
            <person name="Tettelin H."/>
            <person name="Glass J.I."/>
            <person name="Rusch D."/>
            <person name="Podicherti R."/>
            <person name="Tsui H.-C.T."/>
            <person name="Winkler M.E."/>
        </authorList>
    </citation>
    <scope>NUCLEOTIDE SEQUENCE</scope>
</reference>
<feature type="transmembrane region" description="Helical" evidence="1">
    <location>
        <begin position="46"/>
        <end position="66"/>
    </location>
</feature>
<accession>A0A382PS53</accession>
<dbReference type="EMBL" id="UINC01109420">
    <property type="protein sequence ID" value="SVC76233.1"/>
    <property type="molecule type" value="Genomic_DNA"/>
</dbReference>
<evidence type="ECO:0000313" key="2">
    <source>
        <dbReference type="EMBL" id="SVC76233.1"/>
    </source>
</evidence>
<dbReference type="AlphaFoldDB" id="A0A382PS53"/>
<evidence type="ECO:0000256" key="1">
    <source>
        <dbReference type="SAM" id="Phobius"/>
    </source>
</evidence>
<keyword evidence="1" id="KW-0812">Transmembrane</keyword>
<sequence length="79" mass="9479">VDKKSEQKKPIWLWILIVSTVIVCIGLFCVDFFFHRHEIENISWESWYGFYAIYGFVAYTFIVIAAHGLRKLVMRKEDY</sequence>
<organism evidence="2">
    <name type="scientific">marine metagenome</name>
    <dbReference type="NCBI Taxonomy" id="408172"/>
    <lineage>
        <taxon>unclassified sequences</taxon>
        <taxon>metagenomes</taxon>
        <taxon>ecological metagenomes</taxon>
    </lineage>
</organism>
<protein>
    <submittedName>
        <fullName evidence="2">Uncharacterized protein</fullName>
    </submittedName>
</protein>
<gene>
    <name evidence="2" type="ORF">METZ01_LOCUS329087</name>
</gene>